<dbReference type="EMBL" id="JBHLZN010000001">
    <property type="protein sequence ID" value="MFB9885011.1"/>
    <property type="molecule type" value="Genomic_DNA"/>
</dbReference>
<organism evidence="8 9">
    <name type="scientific">Balneatrix alpica</name>
    <dbReference type="NCBI Taxonomy" id="75684"/>
    <lineage>
        <taxon>Bacteria</taxon>
        <taxon>Pseudomonadati</taxon>
        <taxon>Pseudomonadota</taxon>
        <taxon>Gammaproteobacteria</taxon>
        <taxon>Oceanospirillales</taxon>
        <taxon>Balneatrichaceae</taxon>
        <taxon>Balneatrix</taxon>
    </lineage>
</organism>
<name>A0ABV5Z6U6_9GAMM</name>
<gene>
    <name evidence="8" type="ORF">ACFFLH_01120</name>
</gene>
<keyword evidence="4 7" id="KW-1133">Transmembrane helix</keyword>
<evidence type="ECO:0000256" key="4">
    <source>
        <dbReference type="ARBA" id="ARBA00022989"/>
    </source>
</evidence>
<protein>
    <submittedName>
        <fullName evidence="8">YitT family protein</fullName>
    </submittedName>
</protein>
<evidence type="ECO:0000256" key="3">
    <source>
        <dbReference type="ARBA" id="ARBA00022692"/>
    </source>
</evidence>
<comment type="caution">
    <text evidence="8">The sequence shown here is derived from an EMBL/GenBank/DDBJ whole genome shotgun (WGS) entry which is preliminary data.</text>
</comment>
<evidence type="ECO:0000256" key="6">
    <source>
        <dbReference type="SAM" id="MobiDB-lite"/>
    </source>
</evidence>
<evidence type="ECO:0000256" key="7">
    <source>
        <dbReference type="SAM" id="Phobius"/>
    </source>
</evidence>
<dbReference type="InterPro" id="IPR003740">
    <property type="entry name" value="YitT"/>
</dbReference>
<proteinExistence type="predicted"/>
<dbReference type="Proteomes" id="UP001589628">
    <property type="component" value="Unassembled WGS sequence"/>
</dbReference>
<comment type="subcellular location">
    <subcellularLocation>
        <location evidence="1">Cell membrane</location>
        <topology evidence="1">Multi-pass membrane protein</topology>
    </subcellularLocation>
</comment>
<feature type="region of interest" description="Disordered" evidence="6">
    <location>
        <begin position="194"/>
        <end position="213"/>
    </location>
</feature>
<dbReference type="RefSeq" id="WP_051527749.1">
    <property type="nucleotide sequence ID" value="NZ_JBHLZN010000001.1"/>
</dbReference>
<dbReference type="Pfam" id="PF02588">
    <property type="entry name" value="YitT_membrane"/>
    <property type="match status" value="1"/>
</dbReference>
<feature type="transmembrane region" description="Helical" evidence="7">
    <location>
        <begin position="143"/>
        <end position="164"/>
    </location>
</feature>
<evidence type="ECO:0000313" key="8">
    <source>
        <dbReference type="EMBL" id="MFB9885011.1"/>
    </source>
</evidence>
<sequence length="213" mass="23053">MKQRAHAWMGLVEGSFLMALGVLFLQATSVPTGGITGVTLILDRLLPGISFGTLYFLLNLPFYLLAVWEKGWQFTLRTLIAVTLLSVFTDLLSHNVQLQLQYPLWGALASGALLAFGIITLFQHNASSGGFTILVLWLEKRIGLNRGLTLLVIDGMTVGTALFLFGFEQASNALLVIILMGSIIGRYKPNGQTPQGPAKLESPAVKAQATAKH</sequence>
<dbReference type="PANTHER" id="PTHR33545">
    <property type="entry name" value="UPF0750 MEMBRANE PROTEIN YITT-RELATED"/>
    <property type="match status" value="1"/>
</dbReference>
<keyword evidence="3 7" id="KW-0812">Transmembrane</keyword>
<reference evidence="8 9" key="1">
    <citation type="submission" date="2024-09" db="EMBL/GenBank/DDBJ databases">
        <authorList>
            <person name="Sun Q."/>
            <person name="Mori K."/>
        </authorList>
    </citation>
    <scope>NUCLEOTIDE SEQUENCE [LARGE SCALE GENOMIC DNA]</scope>
    <source>
        <strain evidence="8 9">ATCC 51285</strain>
    </source>
</reference>
<keyword evidence="5 7" id="KW-0472">Membrane</keyword>
<evidence type="ECO:0000256" key="2">
    <source>
        <dbReference type="ARBA" id="ARBA00022475"/>
    </source>
</evidence>
<dbReference type="PANTHER" id="PTHR33545:SF5">
    <property type="entry name" value="UPF0750 MEMBRANE PROTEIN YITT"/>
    <property type="match status" value="1"/>
</dbReference>
<feature type="transmembrane region" description="Helical" evidence="7">
    <location>
        <begin position="45"/>
        <end position="67"/>
    </location>
</feature>
<dbReference type="InterPro" id="IPR051461">
    <property type="entry name" value="UPF0750_membrane"/>
</dbReference>
<accession>A0ABV5Z6U6</accession>
<evidence type="ECO:0000256" key="5">
    <source>
        <dbReference type="ARBA" id="ARBA00023136"/>
    </source>
</evidence>
<evidence type="ECO:0000313" key="9">
    <source>
        <dbReference type="Proteomes" id="UP001589628"/>
    </source>
</evidence>
<feature type="transmembrane region" description="Helical" evidence="7">
    <location>
        <begin position="104"/>
        <end position="122"/>
    </location>
</feature>
<evidence type="ECO:0000256" key="1">
    <source>
        <dbReference type="ARBA" id="ARBA00004651"/>
    </source>
</evidence>
<keyword evidence="2" id="KW-1003">Cell membrane</keyword>
<feature type="transmembrane region" description="Helical" evidence="7">
    <location>
        <begin position="74"/>
        <end position="92"/>
    </location>
</feature>
<keyword evidence="9" id="KW-1185">Reference proteome</keyword>